<reference evidence="1 2" key="1">
    <citation type="submission" date="2017-03" db="EMBL/GenBank/DDBJ databases">
        <title>Genome of the blue death feigning beetle - Asbolus verrucosus.</title>
        <authorList>
            <person name="Rider S.D."/>
        </authorList>
    </citation>
    <scope>NUCLEOTIDE SEQUENCE [LARGE SCALE GENOMIC DNA]</scope>
    <source>
        <strain evidence="1">Butters</strain>
        <tissue evidence="1">Head and leg muscle</tissue>
    </source>
</reference>
<accession>A0A482V157</accession>
<keyword evidence="2" id="KW-1185">Reference proteome</keyword>
<name>A0A482V157_ASBVE</name>
<dbReference type="EMBL" id="QDEB01134567">
    <property type="protein sequence ID" value="RZB38706.1"/>
    <property type="molecule type" value="Genomic_DNA"/>
</dbReference>
<sequence length="15" mass="1872">MMMYHLIFNHECVGF</sequence>
<gene>
    <name evidence="1" type="ORF">BDFB_011691</name>
</gene>
<protein>
    <submittedName>
        <fullName evidence="1">Uncharacterized protein</fullName>
    </submittedName>
</protein>
<proteinExistence type="predicted"/>
<organism evidence="1 2">
    <name type="scientific">Asbolus verrucosus</name>
    <name type="common">Desert ironclad beetle</name>
    <dbReference type="NCBI Taxonomy" id="1661398"/>
    <lineage>
        <taxon>Eukaryota</taxon>
        <taxon>Metazoa</taxon>
        <taxon>Ecdysozoa</taxon>
        <taxon>Arthropoda</taxon>
        <taxon>Hexapoda</taxon>
        <taxon>Insecta</taxon>
        <taxon>Pterygota</taxon>
        <taxon>Neoptera</taxon>
        <taxon>Endopterygota</taxon>
        <taxon>Coleoptera</taxon>
        <taxon>Polyphaga</taxon>
        <taxon>Cucujiformia</taxon>
        <taxon>Tenebrionidae</taxon>
        <taxon>Pimeliinae</taxon>
        <taxon>Asbolus</taxon>
    </lineage>
</organism>
<dbReference type="Proteomes" id="UP000292052">
    <property type="component" value="Unassembled WGS sequence"/>
</dbReference>
<evidence type="ECO:0000313" key="1">
    <source>
        <dbReference type="EMBL" id="RZB38706.1"/>
    </source>
</evidence>
<evidence type="ECO:0000313" key="2">
    <source>
        <dbReference type="Proteomes" id="UP000292052"/>
    </source>
</evidence>
<comment type="caution">
    <text evidence="1">The sequence shown here is derived from an EMBL/GenBank/DDBJ whole genome shotgun (WGS) entry which is preliminary data.</text>
</comment>